<evidence type="ECO:0000256" key="1">
    <source>
        <dbReference type="ARBA" id="ARBA00010105"/>
    </source>
</evidence>
<dbReference type="InterPro" id="IPR003226">
    <property type="entry name" value="MYG1_exonuclease"/>
</dbReference>
<reference evidence="2 3" key="1">
    <citation type="journal article" date="2018" name="Environ. Microbiol.">
        <title>Isolation and genomic characterization of Novimethylophilus kurashikiensis gen. nov. sp. nov., a new lanthanide-dependent methylotrophic species of Methylophilaceae.</title>
        <authorList>
            <person name="Lv H."/>
            <person name="Sahin N."/>
            <person name="Tani A."/>
        </authorList>
    </citation>
    <scope>NUCLEOTIDE SEQUENCE [LARGE SCALE GENOMIC DNA]</scope>
    <source>
        <strain evidence="2 3">La2-4</strain>
    </source>
</reference>
<sequence>MTTKINIITHDKVVHADDVFAAGILQIIYQKVHVTRTRDLDILRAATGAPNTFLLDVGGRYDAEQRLFDHHQPEGAGFRNAASGEWPYATAGLVWKHYGAQAVRKLHPDLNAESIQEIVTHIDESVVRYIDAVDCGVRIKTAGPSLSALIGSFNPSWFEEDEDVFPLVMNLAQVLLTNFIKRHAGKVMARDKVRASETIHDGQILLLEKCLPWSEVVSNEMPGVLFVVYPVGESEGSRPQWQLRATVNDDMTPRIKLPPQWGGRERTALATVSGENTAVFCHRSRHLAGAETMEGAISMAMTAIEHVAREERLVA</sequence>
<dbReference type="Pfam" id="PF03690">
    <property type="entry name" value="MYG1_exonuc"/>
    <property type="match status" value="1"/>
</dbReference>
<comment type="similarity">
    <text evidence="1">Belongs to the MYG1 family.</text>
</comment>
<dbReference type="OrthoDB" id="183622at2"/>
<dbReference type="PANTHER" id="PTHR11215">
    <property type="entry name" value="METAL DEPENDENT HYDROLASE - RELATED"/>
    <property type="match status" value="1"/>
</dbReference>
<protein>
    <submittedName>
        <fullName evidence="2">Short-chain dehydrogenase</fullName>
    </submittedName>
</protein>
<dbReference type="EMBL" id="BDOQ01000007">
    <property type="protein sequence ID" value="GBG14357.1"/>
    <property type="molecule type" value="Genomic_DNA"/>
</dbReference>
<dbReference type="RefSeq" id="WP_109015550.1">
    <property type="nucleotide sequence ID" value="NZ_BDOQ01000007.1"/>
</dbReference>
<evidence type="ECO:0000313" key="2">
    <source>
        <dbReference type="EMBL" id="GBG14357.1"/>
    </source>
</evidence>
<dbReference type="Proteomes" id="UP000245081">
    <property type="component" value="Unassembled WGS sequence"/>
</dbReference>
<gene>
    <name evidence="2" type="ORF">NMK_1956</name>
</gene>
<name>A0A2R5F835_9PROT</name>
<comment type="caution">
    <text evidence="2">The sequence shown here is derived from an EMBL/GenBank/DDBJ whole genome shotgun (WGS) entry which is preliminary data.</text>
</comment>
<dbReference type="GO" id="GO:0005737">
    <property type="term" value="C:cytoplasm"/>
    <property type="evidence" value="ECO:0007669"/>
    <property type="project" value="TreeGrafter"/>
</dbReference>
<dbReference type="PANTHER" id="PTHR11215:SF1">
    <property type="entry name" value="MYG1 EXONUCLEASE"/>
    <property type="match status" value="1"/>
</dbReference>
<evidence type="ECO:0000313" key="3">
    <source>
        <dbReference type="Proteomes" id="UP000245081"/>
    </source>
</evidence>
<organism evidence="2 3">
    <name type="scientific">Novimethylophilus kurashikiensis</name>
    <dbReference type="NCBI Taxonomy" id="1825523"/>
    <lineage>
        <taxon>Bacteria</taxon>
        <taxon>Pseudomonadati</taxon>
        <taxon>Pseudomonadota</taxon>
        <taxon>Betaproteobacteria</taxon>
        <taxon>Nitrosomonadales</taxon>
        <taxon>Methylophilaceae</taxon>
        <taxon>Novimethylophilus</taxon>
    </lineage>
</organism>
<keyword evidence="3" id="KW-1185">Reference proteome</keyword>
<dbReference type="AlphaFoldDB" id="A0A2R5F835"/>
<accession>A0A2R5F835</accession>
<proteinExistence type="inferred from homology"/>